<protein>
    <submittedName>
        <fullName evidence="13">Energy transducer TonB</fullName>
    </submittedName>
</protein>
<keyword evidence="9 11" id="KW-0472">Membrane</keyword>
<evidence type="ECO:0000256" key="4">
    <source>
        <dbReference type="ARBA" id="ARBA00022475"/>
    </source>
</evidence>
<evidence type="ECO:0000256" key="8">
    <source>
        <dbReference type="ARBA" id="ARBA00022989"/>
    </source>
</evidence>
<evidence type="ECO:0000256" key="3">
    <source>
        <dbReference type="ARBA" id="ARBA00022448"/>
    </source>
</evidence>
<feature type="domain" description="TonB C-terminal" evidence="12">
    <location>
        <begin position="144"/>
        <end position="236"/>
    </location>
</feature>
<sequence>MARPPAPRPRKTRQRLVVGVLLGIVVLGGAVSFLLFGGDDKKEKEEIVIVDLSLPPPPPPPPPPAPPEEEDMSEPEPSEVSEDIAEADAPEEMSDDSAASDVDLGIDMGDLASGGSGTFTVSAPRVGKRGLGGGGGGDSLMGGDVDSPPTPVSKIQPSIPSSLQSKGIGGKVLIACVVDESGKVVSTSIKQSSGHAELDKAAASAVSRWKFKPATKGGRNVRANCLVPYNFEVKKK</sequence>
<dbReference type="EMBL" id="JAPDDR010000001">
    <property type="protein sequence ID" value="MCW1912203.1"/>
    <property type="molecule type" value="Genomic_DNA"/>
</dbReference>
<keyword evidence="14" id="KW-1185">Reference proteome</keyword>
<dbReference type="PANTHER" id="PTHR33446">
    <property type="entry name" value="PROTEIN TONB-RELATED"/>
    <property type="match status" value="1"/>
</dbReference>
<evidence type="ECO:0000256" key="1">
    <source>
        <dbReference type="ARBA" id="ARBA00004383"/>
    </source>
</evidence>
<keyword evidence="3" id="KW-0813">Transport</keyword>
<evidence type="ECO:0000256" key="9">
    <source>
        <dbReference type="ARBA" id="ARBA00023136"/>
    </source>
</evidence>
<dbReference type="Pfam" id="PF03544">
    <property type="entry name" value="TonB_C"/>
    <property type="match status" value="1"/>
</dbReference>
<dbReference type="SUPFAM" id="SSF74653">
    <property type="entry name" value="TolA/TonB C-terminal domain"/>
    <property type="match status" value="1"/>
</dbReference>
<dbReference type="InterPro" id="IPR051045">
    <property type="entry name" value="TonB-dependent_transducer"/>
</dbReference>
<accession>A0ABT3FX87</accession>
<comment type="similarity">
    <text evidence="2">Belongs to the TonB family.</text>
</comment>
<reference evidence="13" key="1">
    <citation type="submission" date="2022-10" db="EMBL/GenBank/DDBJ databases">
        <title>Luteolibacter sp. GHJ8, whole genome shotgun sequencing project.</title>
        <authorList>
            <person name="Zhao G."/>
            <person name="Shen L."/>
        </authorList>
    </citation>
    <scope>NUCLEOTIDE SEQUENCE</scope>
    <source>
        <strain evidence="13">GHJ8</strain>
    </source>
</reference>
<dbReference type="InterPro" id="IPR006260">
    <property type="entry name" value="TonB/TolA_C"/>
</dbReference>
<dbReference type="RefSeq" id="WP_264510387.1">
    <property type="nucleotide sequence ID" value="NZ_JAPDDR010000001.1"/>
</dbReference>
<dbReference type="InterPro" id="IPR037682">
    <property type="entry name" value="TonB_C"/>
</dbReference>
<evidence type="ECO:0000256" key="7">
    <source>
        <dbReference type="ARBA" id="ARBA00022927"/>
    </source>
</evidence>
<organism evidence="13 14">
    <name type="scientific">Luteolibacter rhizosphaerae</name>
    <dbReference type="NCBI Taxonomy" id="2989719"/>
    <lineage>
        <taxon>Bacteria</taxon>
        <taxon>Pseudomonadati</taxon>
        <taxon>Verrucomicrobiota</taxon>
        <taxon>Verrucomicrobiia</taxon>
        <taxon>Verrucomicrobiales</taxon>
        <taxon>Verrucomicrobiaceae</taxon>
        <taxon>Luteolibacter</taxon>
    </lineage>
</organism>
<comment type="caution">
    <text evidence="13">The sequence shown here is derived from an EMBL/GenBank/DDBJ whole genome shotgun (WGS) entry which is preliminary data.</text>
</comment>
<evidence type="ECO:0000256" key="5">
    <source>
        <dbReference type="ARBA" id="ARBA00022519"/>
    </source>
</evidence>
<feature type="compositionally biased region" description="Pro residues" evidence="10">
    <location>
        <begin position="54"/>
        <end position="66"/>
    </location>
</feature>
<feature type="compositionally biased region" description="Acidic residues" evidence="10">
    <location>
        <begin position="67"/>
        <end position="95"/>
    </location>
</feature>
<keyword evidence="6 11" id="KW-0812">Transmembrane</keyword>
<evidence type="ECO:0000313" key="14">
    <source>
        <dbReference type="Proteomes" id="UP001165653"/>
    </source>
</evidence>
<feature type="transmembrane region" description="Helical" evidence="11">
    <location>
        <begin position="16"/>
        <end position="36"/>
    </location>
</feature>
<keyword evidence="7" id="KW-0653">Protein transport</keyword>
<keyword evidence="8 11" id="KW-1133">Transmembrane helix</keyword>
<gene>
    <name evidence="13" type="ORF">OJ996_01375</name>
</gene>
<feature type="region of interest" description="Disordered" evidence="10">
    <location>
        <begin position="49"/>
        <end position="164"/>
    </location>
</feature>
<dbReference type="Proteomes" id="UP001165653">
    <property type="component" value="Unassembled WGS sequence"/>
</dbReference>
<dbReference type="Gene3D" id="3.30.1150.10">
    <property type="match status" value="1"/>
</dbReference>
<keyword evidence="4" id="KW-1003">Cell membrane</keyword>
<feature type="compositionally biased region" description="Gly residues" evidence="10">
    <location>
        <begin position="129"/>
        <end position="140"/>
    </location>
</feature>
<evidence type="ECO:0000256" key="11">
    <source>
        <dbReference type="SAM" id="Phobius"/>
    </source>
</evidence>
<comment type="subcellular location">
    <subcellularLocation>
        <location evidence="1">Cell inner membrane</location>
        <topology evidence="1">Single-pass membrane protein</topology>
        <orientation evidence="1">Periplasmic side</orientation>
    </subcellularLocation>
</comment>
<evidence type="ECO:0000256" key="10">
    <source>
        <dbReference type="SAM" id="MobiDB-lite"/>
    </source>
</evidence>
<dbReference type="PROSITE" id="PS52015">
    <property type="entry name" value="TONB_CTD"/>
    <property type="match status" value="1"/>
</dbReference>
<dbReference type="NCBIfam" id="TIGR01352">
    <property type="entry name" value="tonB_Cterm"/>
    <property type="match status" value="1"/>
</dbReference>
<proteinExistence type="inferred from homology"/>
<evidence type="ECO:0000256" key="2">
    <source>
        <dbReference type="ARBA" id="ARBA00006555"/>
    </source>
</evidence>
<feature type="compositionally biased region" description="Polar residues" evidence="10">
    <location>
        <begin position="153"/>
        <end position="164"/>
    </location>
</feature>
<name>A0ABT3FX87_9BACT</name>
<evidence type="ECO:0000256" key="6">
    <source>
        <dbReference type="ARBA" id="ARBA00022692"/>
    </source>
</evidence>
<evidence type="ECO:0000259" key="12">
    <source>
        <dbReference type="PROSITE" id="PS52015"/>
    </source>
</evidence>
<evidence type="ECO:0000313" key="13">
    <source>
        <dbReference type="EMBL" id="MCW1912203.1"/>
    </source>
</evidence>
<keyword evidence="5" id="KW-0997">Cell inner membrane</keyword>